<keyword evidence="3" id="KW-1185">Reference proteome</keyword>
<reference evidence="2" key="1">
    <citation type="submission" date="2022-08" db="UniProtKB">
        <authorList>
            <consortium name="EnsemblMetazoa"/>
        </authorList>
    </citation>
    <scope>IDENTIFICATION</scope>
    <source>
        <strain evidence="2">Dongola</strain>
    </source>
</reference>
<evidence type="ECO:0000313" key="3">
    <source>
        <dbReference type="Proteomes" id="UP000075840"/>
    </source>
</evidence>
<evidence type="ECO:0000256" key="1">
    <source>
        <dbReference type="SAM" id="MobiDB-lite"/>
    </source>
</evidence>
<dbReference type="AlphaFoldDB" id="A0A182IF82"/>
<dbReference type="Proteomes" id="UP000075840">
    <property type="component" value="Unassembled WGS sequence"/>
</dbReference>
<dbReference type="VEuPathDB" id="VectorBase:AARA014152"/>
<evidence type="ECO:0000313" key="2">
    <source>
        <dbReference type="EnsemblMetazoa" id="AARA014152-PA"/>
    </source>
</evidence>
<sequence length="91" mass="10076">MFPVLEAGGGDTPVRGVKTMVNDFTNTTALHIHTCASVCVCEYKSSRFPHRSGSQSGRRKRCSKRPTIRLFSTKSQQLFFLQADGMESHPG</sequence>
<organism evidence="2 3">
    <name type="scientific">Anopheles arabiensis</name>
    <name type="common">Mosquito</name>
    <dbReference type="NCBI Taxonomy" id="7173"/>
    <lineage>
        <taxon>Eukaryota</taxon>
        <taxon>Metazoa</taxon>
        <taxon>Ecdysozoa</taxon>
        <taxon>Arthropoda</taxon>
        <taxon>Hexapoda</taxon>
        <taxon>Insecta</taxon>
        <taxon>Pterygota</taxon>
        <taxon>Neoptera</taxon>
        <taxon>Endopterygota</taxon>
        <taxon>Diptera</taxon>
        <taxon>Nematocera</taxon>
        <taxon>Culicoidea</taxon>
        <taxon>Culicidae</taxon>
        <taxon>Anophelinae</taxon>
        <taxon>Anopheles</taxon>
    </lineage>
</organism>
<feature type="compositionally biased region" description="Basic residues" evidence="1">
    <location>
        <begin position="57"/>
        <end position="66"/>
    </location>
</feature>
<name>A0A182IF82_ANOAR</name>
<dbReference type="EnsemblMetazoa" id="AARA014152-RA">
    <property type="protein sequence ID" value="AARA014152-PA"/>
    <property type="gene ID" value="AARA014152"/>
</dbReference>
<dbReference type="EMBL" id="APCN01002196">
    <property type="status" value="NOT_ANNOTATED_CDS"/>
    <property type="molecule type" value="Genomic_DNA"/>
</dbReference>
<proteinExistence type="predicted"/>
<protein>
    <submittedName>
        <fullName evidence="2">Uncharacterized protein</fullName>
    </submittedName>
</protein>
<feature type="region of interest" description="Disordered" evidence="1">
    <location>
        <begin position="47"/>
        <end position="66"/>
    </location>
</feature>
<accession>A0A182IF82</accession>